<dbReference type="InterPro" id="IPR057895">
    <property type="entry name" value="Mom"/>
</dbReference>
<dbReference type="RefSeq" id="WP_303008383.1">
    <property type="nucleotide sequence ID" value="NZ_CAUAJF010000028.1"/>
</dbReference>
<reference evidence="1 2" key="1">
    <citation type="journal article" date="2018" name="Nat. Biotechnol.">
        <title>A standardized bacterial taxonomy based on genome phylogeny substantially revises the tree of life.</title>
        <authorList>
            <person name="Parks D.H."/>
            <person name="Chuvochina M."/>
            <person name="Waite D.W."/>
            <person name="Rinke C."/>
            <person name="Skarshewski A."/>
            <person name="Chaumeil P.A."/>
            <person name="Hugenholtz P."/>
        </authorList>
    </citation>
    <scope>NUCLEOTIDE SEQUENCE [LARGE SCALE GENOMIC DNA]</scope>
    <source>
        <strain evidence="1">UBA11482</strain>
    </source>
</reference>
<evidence type="ECO:0000313" key="1">
    <source>
        <dbReference type="EMBL" id="HBJ07756.1"/>
    </source>
</evidence>
<dbReference type="EMBL" id="DNWC01000031">
    <property type="protein sequence ID" value="HBJ07756.1"/>
    <property type="molecule type" value="Genomic_DNA"/>
</dbReference>
<name>A0A354LZR7_9BACT</name>
<sequence>MELQIIKHTSSLGSLVIKVIDKSLAKEMVIKNHYSHKWNDGGFGKFNFGIFKIDEPNKCLGCSVFGYMKNPKAKIFEHPNPHAWICELNRLWVDDTLGKNTETIFISASIKLLRKLDPNIVAVQSFADGRLGCGTIYKAANFKYYGFHHTRFLKNIRTSEMVHEQLFTNTTSPKGYIRNNIACLLGDMEVFQVRTYRYIYPLSKHFRFKLPELPYPEYNKGIIKIVWKRDNQKIKRNIISLLDKIVK</sequence>
<dbReference type="Proteomes" id="UP000262954">
    <property type="component" value="Unassembled WGS sequence"/>
</dbReference>
<protein>
    <submittedName>
        <fullName evidence="1">Uncharacterized protein</fullName>
    </submittedName>
</protein>
<dbReference type="Pfam" id="PF25680">
    <property type="entry name" value="Mom"/>
    <property type="match status" value="1"/>
</dbReference>
<comment type="caution">
    <text evidence="1">The sequence shown here is derived from an EMBL/GenBank/DDBJ whole genome shotgun (WGS) entry which is preliminary data.</text>
</comment>
<evidence type="ECO:0000313" key="2">
    <source>
        <dbReference type="Proteomes" id="UP000262954"/>
    </source>
</evidence>
<accession>A0A354LZR7</accession>
<proteinExistence type="predicted"/>
<organism evidence="1 2">
    <name type="scientific">Coprobacter fastidiosus</name>
    <dbReference type="NCBI Taxonomy" id="1099853"/>
    <lineage>
        <taxon>Bacteria</taxon>
        <taxon>Pseudomonadati</taxon>
        <taxon>Bacteroidota</taxon>
        <taxon>Bacteroidia</taxon>
        <taxon>Bacteroidales</taxon>
        <taxon>Barnesiellaceae</taxon>
        <taxon>Coprobacter</taxon>
    </lineage>
</organism>
<dbReference type="AlphaFoldDB" id="A0A354LZR7"/>
<gene>
    <name evidence="1" type="ORF">DDY73_02010</name>
</gene>